<sequence>MINRRSTVRSPFSAFRKTSPASAAELRTLRTAEPNAYTRI</sequence>
<accession>A0A0E9XXK1</accession>
<name>A0A0E9XXK1_ANGAN</name>
<reference evidence="1" key="2">
    <citation type="journal article" date="2015" name="Fish Shellfish Immunol.">
        <title>Early steps in the European eel (Anguilla anguilla)-Vibrio vulnificus interaction in the gills: Role of the RtxA13 toxin.</title>
        <authorList>
            <person name="Callol A."/>
            <person name="Pajuelo D."/>
            <person name="Ebbesson L."/>
            <person name="Teles M."/>
            <person name="MacKenzie S."/>
            <person name="Amaro C."/>
        </authorList>
    </citation>
    <scope>NUCLEOTIDE SEQUENCE</scope>
</reference>
<protein>
    <submittedName>
        <fullName evidence="1">Uncharacterized protein</fullName>
    </submittedName>
</protein>
<evidence type="ECO:0000313" key="1">
    <source>
        <dbReference type="EMBL" id="JAI06414.1"/>
    </source>
</evidence>
<proteinExistence type="predicted"/>
<dbReference type="EMBL" id="GBXM01002164">
    <property type="protein sequence ID" value="JAI06414.1"/>
    <property type="molecule type" value="Transcribed_RNA"/>
</dbReference>
<organism evidence="1">
    <name type="scientific">Anguilla anguilla</name>
    <name type="common">European freshwater eel</name>
    <name type="synonym">Muraena anguilla</name>
    <dbReference type="NCBI Taxonomy" id="7936"/>
    <lineage>
        <taxon>Eukaryota</taxon>
        <taxon>Metazoa</taxon>
        <taxon>Chordata</taxon>
        <taxon>Craniata</taxon>
        <taxon>Vertebrata</taxon>
        <taxon>Euteleostomi</taxon>
        <taxon>Actinopterygii</taxon>
        <taxon>Neopterygii</taxon>
        <taxon>Teleostei</taxon>
        <taxon>Anguilliformes</taxon>
        <taxon>Anguillidae</taxon>
        <taxon>Anguilla</taxon>
    </lineage>
</organism>
<dbReference type="AlphaFoldDB" id="A0A0E9XXK1"/>
<reference evidence="1" key="1">
    <citation type="submission" date="2014-11" db="EMBL/GenBank/DDBJ databases">
        <authorList>
            <person name="Amaro Gonzalez C."/>
        </authorList>
    </citation>
    <scope>NUCLEOTIDE SEQUENCE</scope>
</reference>